<name>G9WLU4_9FIRM</name>
<feature type="domain" description="Formyl transferase N-terminal" evidence="6">
    <location>
        <begin position="1"/>
        <end position="175"/>
    </location>
</feature>
<evidence type="ECO:0000256" key="4">
    <source>
        <dbReference type="ARBA" id="ARBA00022917"/>
    </source>
</evidence>
<keyword evidence="3 5" id="KW-0808">Transferase</keyword>
<comment type="function">
    <text evidence="5">Attaches a formyl group to the free amino group of methionyl-tRNA(fMet). The formyl group appears to play a dual role in the initiator identity of N-formylmethionyl-tRNA by promoting its recognition by IF2 and preventing the misappropriation of this tRNA by the elongation apparatus.</text>
</comment>
<dbReference type="HAMAP" id="MF_00182">
    <property type="entry name" value="Formyl_trans"/>
    <property type="match status" value="1"/>
</dbReference>
<comment type="caution">
    <text evidence="8">The sequence shown here is derived from an EMBL/GenBank/DDBJ whole genome shotgun (WGS) entry which is preliminary data.</text>
</comment>
<evidence type="ECO:0000256" key="3">
    <source>
        <dbReference type="ARBA" id="ARBA00022679"/>
    </source>
</evidence>
<dbReference type="SUPFAM" id="SSF50486">
    <property type="entry name" value="FMT C-terminal domain-like"/>
    <property type="match status" value="1"/>
</dbReference>
<organism evidence="8 9">
    <name type="scientific">Oribacterium parvum ACB1</name>
    <dbReference type="NCBI Taxonomy" id="796943"/>
    <lineage>
        <taxon>Bacteria</taxon>
        <taxon>Bacillati</taxon>
        <taxon>Bacillota</taxon>
        <taxon>Clostridia</taxon>
        <taxon>Lachnospirales</taxon>
        <taxon>Lachnospiraceae</taxon>
        <taxon>Oribacterium</taxon>
    </lineage>
</organism>
<dbReference type="EC" id="2.1.2.9" evidence="2 5"/>
<keyword evidence="4 5" id="KW-0648">Protein biosynthesis</keyword>
<dbReference type="InterPro" id="IPR011034">
    <property type="entry name" value="Formyl_transferase-like_C_sf"/>
</dbReference>
<evidence type="ECO:0000259" key="7">
    <source>
        <dbReference type="Pfam" id="PF02911"/>
    </source>
</evidence>
<dbReference type="PATRIC" id="fig|796943.3.peg.693"/>
<dbReference type="InterPro" id="IPR041711">
    <property type="entry name" value="Met-tRNA-FMT_N"/>
</dbReference>
<evidence type="ECO:0000256" key="5">
    <source>
        <dbReference type="HAMAP-Rule" id="MF_00182"/>
    </source>
</evidence>
<dbReference type="STRING" id="796943.HMPREF9625_00303"/>
<evidence type="ECO:0000313" key="9">
    <source>
        <dbReference type="Proteomes" id="UP000018461"/>
    </source>
</evidence>
<dbReference type="InterPro" id="IPR005794">
    <property type="entry name" value="Fmt"/>
</dbReference>
<dbReference type="Pfam" id="PF00551">
    <property type="entry name" value="Formyl_trans_N"/>
    <property type="match status" value="1"/>
</dbReference>
<dbReference type="Proteomes" id="UP000018461">
    <property type="component" value="Unassembled WGS sequence"/>
</dbReference>
<evidence type="ECO:0000259" key="6">
    <source>
        <dbReference type="Pfam" id="PF00551"/>
    </source>
</evidence>
<comment type="catalytic activity">
    <reaction evidence="5">
        <text>L-methionyl-tRNA(fMet) + (6R)-10-formyltetrahydrofolate = N-formyl-L-methionyl-tRNA(fMet) + (6S)-5,6,7,8-tetrahydrofolate + H(+)</text>
        <dbReference type="Rhea" id="RHEA:24380"/>
        <dbReference type="Rhea" id="RHEA-COMP:9952"/>
        <dbReference type="Rhea" id="RHEA-COMP:9953"/>
        <dbReference type="ChEBI" id="CHEBI:15378"/>
        <dbReference type="ChEBI" id="CHEBI:57453"/>
        <dbReference type="ChEBI" id="CHEBI:78530"/>
        <dbReference type="ChEBI" id="CHEBI:78844"/>
        <dbReference type="ChEBI" id="CHEBI:195366"/>
        <dbReference type="EC" id="2.1.2.9"/>
    </reaction>
</comment>
<dbReference type="EMBL" id="AFZC02000003">
    <property type="protein sequence ID" value="EHL12749.1"/>
    <property type="molecule type" value="Genomic_DNA"/>
</dbReference>
<comment type="similarity">
    <text evidence="1 5">Belongs to the Fmt family.</text>
</comment>
<dbReference type="PANTHER" id="PTHR11138:SF5">
    <property type="entry name" value="METHIONYL-TRNA FORMYLTRANSFERASE, MITOCHONDRIAL"/>
    <property type="match status" value="1"/>
</dbReference>
<evidence type="ECO:0000313" key="8">
    <source>
        <dbReference type="EMBL" id="EHL12749.1"/>
    </source>
</evidence>
<dbReference type="NCBIfam" id="TIGR00460">
    <property type="entry name" value="fmt"/>
    <property type="match status" value="1"/>
</dbReference>
<dbReference type="AlphaFoldDB" id="G9WLU4"/>
<keyword evidence="9" id="KW-1185">Reference proteome</keyword>
<dbReference type="CDD" id="cd08646">
    <property type="entry name" value="FMT_core_Met-tRNA-FMT_N"/>
    <property type="match status" value="1"/>
</dbReference>
<sequence>MKIVFMGTPDFAVESLEAIHEAGHEILMVVSQEDKAKGRKGIIEKTPVKKAAESLGIPVLSTKRLREDRDCIERIRSLAPDCIVVTAFGQILPKEVLDIPRIAPVNVHASLLPRYRGASPIQQAVLMGDKESGITTMRMAEGLDTGDILVQDKLNLEPGETAESLFLKLGTLSRSSIIKTLEELEKGGISPIPQKEEEASYTGIIKKKDGFINWNLEAIVIERKVRGYIPWPNAISILPNGKSFKIWKADVVEEKREALLSLGKIQTEDIEKYLAEKMQEAYIPEEGRGEFFSSKDKKELFVTTGKGLLKVEDLQVEGKNRMPAAEFLRGYVVGDGKKR</sequence>
<dbReference type="PROSITE" id="PS00373">
    <property type="entry name" value="GART"/>
    <property type="match status" value="1"/>
</dbReference>
<dbReference type="HOGENOM" id="CLU_033347_1_2_9"/>
<dbReference type="GO" id="GO:0004479">
    <property type="term" value="F:methionyl-tRNA formyltransferase activity"/>
    <property type="evidence" value="ECO:0007669"/>
    <property type="project" value="UniProtKB-UniRule"/>
</dbReference>
<dbReference type="InterPro" id="IPR002376">
    <property type="entry name" value="Formyl_transf_N"/>
</dbReference>
<dbReference type="Gene3D" id="3.40.50.12230">
    <property type="match status" value="1"/>
</dbReference>
<dbReference type="InterPro" id="IPR001555">
    <property type="entry name" value="GART_AS"/>
</dbReference>
<feature type="binding site" evidence="5">
    <location>
        <begin position="110"/>
        <end position="113"/>
    </location>
    <ligand>
        <name>(6S)-5,6,7,8-tetrahydrofolate</name>
        <dbReference type="ChEBI" id="CHEBI:57453"/>
    </ligand>
</feature>
<dbReference type="PANTHER" id="PTHR11138">
    <property type="entry name" value="METHIONYL-TRNA FORMYLTRANSFERASE"/>
    <property type="match status" value="1"/>
</dbReference>
<reference evidence="8" key="1">
    <citation type="submission" date="2011-08" db="EMBL/GenBank/DDBJ databases">
        <authorList>
            <consortium name="The Broad Institute Genome Sequencing Platform"/>
            <person name="Earl A."/>
            <person name="Ward D."/>
            <person name="Feldgarden M."/>
            <person name="Gevers D."/>
            <person name="Sizova M."/>
            <person name="Hazen A."/>
            <person name="Epstein S."/>
            <person name="Young S.K."/>
            <person name="Zeng Q."/>
            <person name="Gargeya S."/>
            <person name="Fitzgerald M."/>
            <person name="Haas B."/>
            <person name="Abouelleil A."/>
            <person name="Alvarado L."/>
            <person name="Arachchi H.M."/>
            <person name="Berlin A."/>
            <person name="Brown A."/>
            <person name="Chapman S.B."/>
            <person name="Chen Z."/>
            <person name="Dunbar C."/>
            <person name="Freedman E."/>
            <person name="Gearin G."/>
            <person name="Gellesch M."/>
            <person name="Goldberg J."/>
            <person name="Griggs A."/>
            <person name="Gujja S."/>
            <person name="Heiman D."/>
            <person name="Howarth C."/>
            <person name="Larson L."/>
            <person name="Lui A."/>
            <person name="MacDonald P.J.P."/>
            <person name="Montmayeur A."/>
            <person name="Murphy C."/>
            <person name="Neiman D."/>
            <person name="Pearson M."/>
            <person name="Priest M."/>
            <person name="Roberts A."/>
            <person name="Saif S."/>
            <person name="Shea T."/>
            <person name="Shenoy N."/>
            <person name="Sisk P."/>
            <person name="Stolte C."/>
            <person name="Sykes S."/>
            <person name="Wortman J."/>
            <person name="Nusbaum C."/>
            <person name="Birren B."/>
        </authorList>
    </citation>
    <scope>NUCLEOTIDE SEQUENCE</scope>
    <source>
        <strain evidence="8">ACB1</strain>
    </source>
</reference>
<dbReference type="RefSeq" id="WP_009534172.1">
    <property type="nucleotide sequence ID" value="NZ_KE148312.1"/>
</dbReference>
<evidence type="ECO:0000256" key="1">
    <source>
        <dbReference type="ARBA" id="ARBA00010699"/>
    </source>
</evidence>
<protein>
    <recommendedName>
        <fullName evidence="2 5">Methionyl-tRNA formyltransferase</fullName>
        <ecNumber evidence="2 5">2.1.2.9</ecNumber>
    </recommendedName>
</protein>
<dbReference type="GO" id="GO:0005829">
    <property type="term" value="C:cytosol"/>
    <property type="evidence" value="ECO:0007669"/>
    <property type="project" value="TreeGrafter"/>
</dbReference>
<evidence type="ECO:0000256" key="2">
    <source>
        <dbReference type="ARBA" id="ARBA00012261"/>
    </source>
</evidence>
<dbReference type="InterPro" id="IPR005793">
    <property type="entry name" value="Formyl_trans_C"/>
</dbReference>
<reference evidence="8" key="2">
    <citation type="submission" date="2013-03" db="EMBL/GenBank/DDBJ databases">
        <title>The Genome Sequence of Oribacterium sp. ACB1.</title>
        <authorList>
            <consortium name="The Broad Institute Genomics Platform"/>
            <consortium name="The Broad Institute Genome Sequencing Center for Infectious Disease"/>
            <person name="Earl A."/>
            <person name="Ward D."/>
            <person name="Feldgarden M."/>
            <person name="Gevers D."/>
            <person name="Sizova M."/>
            <person name="Hazen A."/>
            <person name="Epstein S."/>
            <person name="Walker B."/>
            <person name="Young S."/>
            <person name="Zeng Q."/>
            <person name="Gargeya S."/>
            <person name="Fitzgerald M."/>
            <person name="Haas B."/>
            <person name="Abouelleil A."/>
            <person name="Allen A.W."/>
            <person name="Alvarado L."/>
            <person name="Arachchi H.M."/>
            <person name="Berlin A.M."/>
            <person name="Chapman S.B."/>
            <person name="Gainer-Dewar J."/>
            <person name="Goldberg J."/>
            <person name="Griggs A."/>
            <person name="Gujja S."/>
            <person name="Hansen M."/>
            <person name="Howarth C."/>
            <person name="Imamovic A."/>
            <person name="Ireland A."/>
            <person name="Larimer J."/>
            <person name="McCowan C."/>
            <person name="Murphy C."/>
            <person name="Pearson M."/>
            <person name="Poon T.W."/>
            <person name="Priest M."/>
            <person name="Roberts A."/>
            <person name="Saif S."/>
            <person name="Shea T."/>
            <person name="Sisk P."/>
            <person name="Sykes S."/>
            <person name="Wortman J."/>
            <person name="Nusbaum C."/>
            <person name="Birren B."/>
        </authorList>
    </citation>
    <scope>NUCLEOTIDE SEQUENCE [LARGE SCALE GENOMIC DNA]</scope>
    <source>
        <strain evidence="8">ACB1</strain>
    </source>
</reference>
<dbReference type="Pfam" id="PF02911">
    <property type="entry name" value="Formyl_trans_C"/>
    <property type="match status" value="1"/>
</dbReference>
<feature type="domain" description="Formyl transferase C-terminal" evidence="7">
    <location>
        <begin position="205"/>
        <end position="331"/>
    </location>
</feature>
<dbReference type="InterPro" id="IPR044135">
    <property type="entry name" value="Met-tRNA-FMT_C"/>
</dbReference>
<accession>G9WLU4</accession>
<dbReference type="CDD" id="cd08704">
    <property type="entry name" value="Met_tRNA_FMT_C"/>
    <property type="match status" value="1"/>
</dbReference>
<proteinExistence type="inferred from homology"/>
<gene>
    <name evidence="5" type="primary">fmt</name>
    <name evidence="8" type="ORF">HMPREF9625_00303</name>
</gene>
<dbReference type="InterPro" id="IPR036477">
    <property type="entry name" value="Formyl_transf_N_sf"/>
</dbReference>
<dbReference type="SUPFAM" id="SSF53328">
    <property type="entry name" value="Formyltransferase"/>
    <property type="match status" value="1"/>
</dbReference>